<dbReference type="AlphaFoldDB" id="A0A517YUJ5"/>
<evidence type="ECO:0000256" key="6">
    <source>
        <dbReference type="ARBA" id="ARBA00023239"/>
    </source>
</evidence>
<dbReference type="PANTHER" id="PTHR30246">
    <property type="entry name" value="2-KETO-3-DEOXY-6-PHOSPHOGLUCONATE ALDOLASE"/>
    <property type="match status" value="1"/>
</dbReference>
<name>A0A517YUJ5_9BACT</name>
<dbReference type="EMBL" id="CP036425">
    <property type="protein sequence ID" value="QDU33887.1"/>
    <property type="molecule type" value="Genomic_DNA"/>
</dbReference>
<dbReference type="Proteomes" id="UP000317369">
    <property type="component" value="Chromosome"/>
</dbReference>
<evidence type="ECO:0000256" key="4">
    <source>
        <dbReference type="ARBA" id="ARBA00011233"/>
    </source>
</evidence>
<sequence length="223" mass="23570">MIFDGGDGSVDMQKGIGRKIVPVVVIDDADDAVGLCEALLEGGMDVVEVTFRTAAAAGAIERIKQALPEMLVGAGTVLTGEQAEQCLDIGVDFALAPGLNERIVERFADAEVLFIPGVMTPSEIEWGLDLGCKLMKYFPAESAGGIKMLKSIAGPYGETGVKLCPTGGVSLENMMDYLEMPVVECVGGSWLATREQISGHEWDTITGQARKAMRVLLGEMAAS</sequence>
<keyword evidence="7" id="KW-0119">Carbohydrate metabolism</keyword>
<dbReference type="SUPFAM" id="SSF51569">
    <property type="entry name" value="Aldolase"/>
    <property type="match status" value="1"/>
</dbReference>
<dbReference type="PROSITE" id="PS00159">
    <property type="entry name" value="ALDOLASE_KDPG_KHG_1"/>
    <property type="match status" value="1"/>
</dbReference>
<dbReference type="InterPro" id="IPR013785">
    <property type="entry name" value="Aldolase_TIM"/>
</dbReference>
<evidence type="ECO:0000256" key="1">
    <source>
        <dbReference type="ARBA" id="ARBA00000654"/>
    </source>
</evidence>
<dbReference type="Gene3D" id="3.20.20.70">
    <property type="entry name" value="Aldolase class I"/>
    <property type="match status" value="1"/>
</dbReference>
<dbReference type="EC" id="4.1.2.14" evidence="5"/>
<dbReference type="KEGG" id="pcor:KS4_19470"/>
<reference evidence="8 9" key="1">
    <citation type="submission" date="2019-02" db="EMBL/GenBank/DDBJ databases">
        <title>Deep-cultivation of Planctomycetes and their phenomic and genomic characterization uncovers novel biology.</title>
        <authorList>
            <person name="Wiegand S."/>
            <person name="Jogler M."/>
            <person name="Boedeker C."/>
            <person name="Pinto D."/>
            <person name="Vollmers J."/>
            <person name="Rivas-Marin E."/>
            <person name="Kohn T."/>
            <person name="Peeters S.H."/>
            <person name="Heuer A."/>
            <person name="Rast P."/>
            <person name="Oberbeckmann S."/>
            <person name="Bunk B."/>
            <person name="Jeske O."/>
            <person name="Meyerdierks A."/>
            <person name="Storesund J.E."/>
            <person name="Kallscheuer N."/>
            <person name="Luecker S."/>
            <person name="Lage O.M."/>
            <person name="Pohl T."/>
            <person name="Merkel B.J."/>
            <person name="Hornburger P."/>
            <person name="Mueller R.-W."/>
            <person name="Bruemmer F."/>
            <person name="Labrenz M."/>
            <person name="Spormann A.M."/>
            <person name="Op den Camp H."/>
            <person name="Overmann J."/>
            <person name="Amann R."/>
            <person name="Jetten M.S.M."/>
            <person name="Mascher T."/>
            <person name="Medema M.H."/>
            <person name="Devos D.P."/>
            <person name="Kaster A.-K."/>
            <person name="Ovreas L."/>
            <person name="Rohde M."/>
            <person name="Galperin M.Y."/>
            <person name="Jogler C."/>
        </authorList>
    </citation>
    <scope>NUCLEOTIDE SEQUENCE [LARGE SCALE GENOMIC DNA]</scope>
    <source>
        <strain evidence="8 9">KS4</strain>
    </source>
</reference>
<dbReference type="GO" id="GO:0008675">
    <property type="term" value="F:2-dehydro-3-deoxy-phosphogluconate aldolase activity"/>
    <property type="evidence" value="ECO:0007669"/>
    <property type="project" value="UniProtKB-EC"/>
</dbReference>
<evidence type="ECO:0000256" key="7">
    <source>
        <dbReference type="ARBA" id="ARBA00023277"/>
    </source>
</evidence>
<protein>
    <recommendedName>
        <fullName evidence="5">2-dehydro-3-deoxy-phosphogluconate aldolase</fullName>
        <ecNumber evidence="5">4.1.2.14</ecNumber>
    </recommendedName>
</protein>
<evidence type="ECO:0000256" key="3">
    <source>
        <dbReference type="ARBA" id="ARBA00006906"/>
    </source>
</evidence>
<comment type="catalytic activity">
    <reaction evidence="1">
        <text>2-dehydro-3-deoxy-6-phospho-D-gluconate = D-glyceraldehyde 3-phosphate + pyruvate</text>
        <dbReference type="Rhea" id="RHEA:17089"/>
        <dbReference type="ChEBI" id="CHEBI:15361"/>
        <dbReference type="ChEBI" id="CHEBI:57569"/>
        <dbReference type="ChEBI" id="CHEBI:59776"/>
        <dbReference type="EC" id="4.1.2.14"/>
    </reaction>
</comment>
<evidence type="ECO:0000313" key="9">
    <source>
        <dbReference type="Proteomes" id="UP000317369"/>
    </source>
</evidence>
<dbReference type="Pfam" id="PF01081">
    <property type="entry name" value="Aldolase"/>
    <property type="match status" value="1"/>
</dbReference>
<dbReference type="NCBIfam" id="NF004325">
    <property type="entry name" value="PRK05718.1"/>
    <property type="match status" value="1"/>
</dbReference>
<dbReference type="InterPro" id="IPR000887">
    <property type="entry name" value="Aldlse_KDPG_KHG"/>
</dbReference>
<evidence type="ECO:0000256" key="2">
    <source>
        <dbReference type="ARBA" id="ARBA00004736"/>
    </source>
</evidence>
<dbReference type="InterPro" id="IPR031337">
    <property type="entry name" value="KDPG/KHG_AS_1"/>
</dbReference>
<evidence type="ECO:0000256" key="5">
    <source>
        <dbReference type="ARBA" id="ARBA00013063"/>
    </source>
</evidence>
<dbReference type="PANTHER" id="PTHR30246:SF1">
    <property type="entry name" value="2-DEHYDRO-3-DEOXY-6-PHOSPHOGALACTONATE ALDOLASE-RELATED"/>
    <property type="match status" value="1"/>
</dbReference>
<keyword evidence="9" id="KW-1185">Reference proteome</keyword>
<gene>
    <name evidence="8" type="primary">eda</name>
    <name evidence="8" type="ORF">KS4_19470</name>
</gene>
<proteinExistence type="inferred from homology"/>
<comment type="pathway">
    <text evidence="2">Carbohydrate acid metabolism; 2-dehydro-3-deoxy-D-gluconate degradation; D-glyceraldehyde 3-phosphate and pyruvate from 2-dehydro-3-deoxy-D-gluconate: step 2/2.</text>
</comment>
<dbReference type="NCBIfam" id="TIGR01182">
    <property type="entry name" value="eda"/>
    <property type="match status" value="1"/>
</dbReference>
<comment type="similarity">
    <text evidence="3">Belongs to the KHG/KDPG aldolase family.</text>
</comment>
<evidence type="ECO:0000313" key="8">
    <source>
        <dbReference type="EMBL" id="QDU33887.1"/>
    </source>
</evidence>
<dbReference type="CDD" id="cd00452">
    <property type="entry name" value="KDPG_aldolase"/>
    <property type="match status" value="1"/>
</dbReference>
<keyword evidence="6" id="KW-0456">Lyase</keyword>
<comment type="subunit">
    <text evidence="4">Homotrimer.</text>
</comment>
<accession>A0A517YUJ5</accession>
<organism evidence="8 9">
    <name type="scientific">Poriferisphaera corsica</name>
    <dbReference type="NCBI Taxonomy" id="2528020"/>
    <lineage>
        <taxon>Bacteria</taxon>
        <taxon>Pseudomonadati</taxon>
        <taxon>Planctomycetota</taxon>
        <taxon>Phycisphaerae</taxon>
        <taxon>Phycisphaerales</taxon>
        <taxon>Phycisphaeraceae</taxon>
        <taxon>Poriferisphaera</taxon>
    </lineage>
</organism>